<dbReference type="AlphaFoldDB" id="A0A2A5IZW5"/>
<comment type="caution">
    <text evidence="1">The sequence shown here is derived from an EMBL/GenBank/DDBJ whole genome shotgun (WGS) entry which is preliminary data.</text>
</comment>
<dbReference type="RefSeq" id="WP_099698919.1">
    <property type="nucleotide sequence ID" value="NZ_NOVD01000065.1"/>
</dbReference>
<organism evidence="1 2">
    <name type="scientific">Rhodococcus qingshengii</name>
    <dbReference type="NCBI Taxonomy" id="334542"/>
    <lineage>
        <taxon>Bacteria</taxon>
        <taxon>Bacillati</taxon>
        <taxon>Actinomycetota</taxon>
        <taxon>Actinomycetes</taxon>
        <taxon>Mycobacteriales</taxon>
        <taxon>Nocardiaceae</taxon>
        <taxon>Rhodococcus</taxon>
        <taxon>Rhodococcus erythropolis group</taxon>
    </lineage>
</organism>
<evidence type="ECO:0000313" key="1">
    <source>
        <dbReference type="EMBL" id="PCK22666.1"/>
    </source>
</evidence>
<name>A0A2A5IZW5_RHOSG</name>
<dbReference type="Proteomes" id="UP000230886">
    <property type="component" value="Unassembled WGS sequence"/>
</dbReference>
<sequence length="481" mass="50930">MVPDSGQPTGALVVDAAGGVSWWSFEAPALALVDLAVGRGVTVQVDAARPSTVLAWTSRVGGDDAALAEAFADSGFVARLADLRSDGENVGTAPSPSLSDRWVRRALVSAVSRWSVRPIHEGALILDEAASEYRTGHVSVAARLFTLAAPSLMALGEHCADGGLGSGPAGELADILQAAVDAAAGSSLGESASELAARLSESSGFNDVELGKLLTEWDLATAASQYASVHYGEGATSDLRVDSGFIDVRVIPPRIIAWEGADFPDLLIEYDAGNDRVLVSTTLATGVDPLCWEAQRILTYSSDAESGALQISAPMVVHGRALVGELPCAGRDPDEFHFGVFYAGTDLATLRTGRVGRLFIDVDRLMVDAWNHQRAGMSALYAVQGNSTSELFDDAQRIFQDQIRMADDLASDAEGKLHQMLDTLLDGNPDQDPIVEAIEAKLKAIAQYIEQINSSGLAPQLMHPLLAEMLSTEDEEDVEDR</sequence>
<proteinExistence type="predicted"/>
<gene>
    <name evidence="1" type="ORF">CHR55_31855</name>
</gene>
<reference evidence="1 2" key="1">
    <citation type="submission" date="2017-07" db="EMBL/GenBank/DDBJ databases">
        <title>Draft sequence of Rhodococcus enclensis 23b-28.</title>
        <authorList>
            <person name="Besaury L."/>
            <person name="Sancelme M."/>
            <person name="Amato P."/>
            <person name="Lallement A."/>
            <person name="Delort A.-M."/>
        </authorList>
    </citation>
    <scope>NUCLEOTIDE SEQUENCE [LARGE SCALE GENOMIC DNA]</scope>
    <source>
        <strain evidence="1 2">23b-28</strain>
    </source>
</reference>
<evidence type="ECO:0000313" key="2">
    <source>
        <dbReference type="Proteomes" id="UP000230886"/>
    </source>
</evidence>
<dbReference type="EMBL" id="NOVD01000065">
    <property type="protein sequence ID" value="PCK22666.1"/>
    <property type="molecule type" value="Genomic_DNA"/>
</dbReference>
<protein>
    <submittedName>
        <fullName evidence="1">Uncharacterized protein</fullName>
    </submittedName>
</protein>
<accession>A0A2A5IZW5</accession>